<comment type="similarity">
    <text evidence="1">In the C-terminal section; belongs to the class-I pyridoxal-phosphate-dependent aminotransferase family.</text>
</comment>
<dbReference type="InterPro" id="IPR000524">
    <property type="entry name" value="Tscrpt_reg_HTH_GntR"/>
</dbReference>
<dbReference type="PANTHER" id="PTHR46577">
    <property type="entry name" value="HTH-TYPE TRANSCRIPTIONAL REGULATORY PROTEIN GABR"/>
    <property type="match status" value="1"/>
</dbReference>
<dbReference type="CDD" id="cd00609">
    <property type="entry name" value="AAT_like"/>
    <property type="match status" value="1"/>
</dbReference>
<proteinExistence type="inferred from homology"/>
<evidence type="ECO:0000256" key="3">
    <source>
        <dbReference type="ARBA" id="ARBA00023015"/>
    </source>
</evidence>
<keyword evidence="3" id="KW-0805">Transcription regulation</keyword>
<gene>
    <name evidence="7" type="ORF">ABID16_004696</name>
</gene>
<dbReference type="Pfam" id="PF00155">
    <property type="entry name" value="Aminotran_1_2"/>
    <property type="match status" value="1"/>
</dbReference>
<keyword evidence="2" id="KW-0663">Pyridoxal phosphate</keyword>
<dbReference type="InterPro" id="IPR036388">
    <property type="entry name" value="WH-like_DNA-bd_sf"/>
</dbReference>
<dbReference type="Gene3D" id="3.40.640.10">
    <property type="entry name" value="Type I PLP-dependent aspartate aminotransferase-like (Major domain)"/>
    <property type="match status" value="1"/>
</dbReference>
<dbReference type="InterPro" id="IPR015424">
    <property type="entry name" value="PyrdxlP-dep_Trfase"/>
</dbReference>
<comment type="caution">
    <text evidence="7">The sequence shown here is derived from an EMBL/GenBank/DDBJ whole genome shotgun (WGS) entry which is preliminary data.</text>
</comment>
<name>A0ABV2J6E6_9HYPH</name>
<dbReference type="Proteomes" id="UP001549047">
    <property type="component" value="Unassembled WGS sequence"/>
</dbReference>
<dbReference type="InterPro" id="IPR015421">
    <property type="entry name" value="PyrdxlP-dep_Trfase_major"/>
</dbReference>
<evidence type="ECO:0000256" key="1">
    <source>
        <dbReference type="ARBA" id="ARBA00005384"/>
    </source>
</evidence>
<keyword evidence="4 7" id="KW-0238">DNA-binding</keyword>
<evidence type="ECO:0000259" key="6">
    <source>
        <dbReference type="PROSITE" id="PS50949"/>
    </source>
</evidence>
<keyword evidence="8" id="KW-1185">Reference proteome</keyword>
<dbReference type="PANTHER" id="PTHR46577:SF1">
    <property type="entry name" value="HTH-TYPE TRANSCRIPTIONAL REGULATORY PROTEIN GABR"/>
    <property type="match status" value="1"/>
</dbReference>
<dbReference type="SUPFAM" id="SSF46785">
    <property type="entry name" value="Winged helix' DNA-binding domain"/>
    <property type="match status" value="1"/>
</dbReference>
<accession>A0ABV2J6E6</accession>
<dbReference type="InterPro" id="IPR051446">
    <property type="entry name" value="HTH_trans_reg/aminotransferase"/>
</dbReference>
<evidence type="ECO:0000313" key="8">
    <source>
        <dbReference type="Proteomes" id="UP001549047"/>
    </source>
</evidence>
<evidence type="ECO:0000256" key="2">
    <source>
        <dbReference type="ARBA" id="ARBA00022898"/>
    </source>
</evidence>
<reference evidence="7 8" key="1">
    <citation type="submission" date="2024-06" db="EMBL/GenBank/DDBJ databases">
        <title>Genomic Encyclopedia of Type Strains, Phase IV (KMG-IV): sequencing the most valuable type-strain genomes for metagenomic binning, comparative biology and taxonomic classification.</title>
        <authorList>
            <person name="Goeker M."/>
        </authorList>
    </citation>
    <scope>NUCLEOTIDE SEQUENCE [LARGE SCALE GENOMIC DNA]</scope>
    <source>
        <strain evidence="7 8">DSM 29780</strain>
    </source>
</reference>
<evidence type="ECO:0000313" key="7">
    <source>
        <dbReference type="EMBL" id="MET3616347.1"/>
    </source>
</evidence>
<dbReference type="Pfam" id="PF00392">
    <property type="entry name" value="GntR"/>
    <property type="match status" value="1"/>
</dbReference>
<dbReference type="PROSITE" id="PS50949">
    <property type="entry name" value="HTH_GNTR"/>
    <property type="match status" value="1"/>
</dbReference>
<dbReference type="InterPro" id="IPR004839">
    <property type="entry name" value="Aminotransferase_I/II_large"/>
</dbReference>
<dbReference type="EMBL" id="JBEPMB010000020">
    <property type="protein sequence ID" value="MET3616347.1"/>
    <property type="molecule type" value="Genomic_DNA"/>
</dbReference>
<sequence>MLEVEIVSAKWLATKIGDRSTRGIALETSALIRAGVLPVGTRLPPIRDIAFELHVSPATISEAWSELRRLKVITGRGRNGTWVSGNRFVAKPERLSTPGDYGTTVLDLTFCVPDVALLPPLSEAMAYAASLDKVNSYERSRIIPELRDAVAGRWPYKPEAFLTVNGGYNGIYIAMHALLSPGSTVAIENPTAVRLLDILEDLGVKIVSVACDDDGPTPSSLADALKLRPSAFVFQPRLHAVTGATVSPSRLVELGDVLASSEALIIEDDGLGDISDADPVSLGGRFPDRTIHVISYSKALGPDLRLAVLSSSELIIEQLQSYRAFSAGWTSRLLQGATAWLLKMPETWEALAKARQVYQLRRNSLANALAERGVPITPSGGLCLWLPVISEQFAMVTLAARNIAVAPGGRFSLSPNNHIRVATSILSDRFDEVADAIALARVP</sequence>
<dbReference type="SMART" id="SM00345">
    <property type="entry name" value="HTH_GNTR"/>
    <property type="match status" value="1"/>
</dbReference>
<dbReference type="GO" id="GO:0003677">
    <property type="term" value="F:DNA binding"/>
    <property type="evidence" value="ECO:0007669"/>
    <property type="project" value="UniProtKB-KW"/>
</dbReference>
<dbReference type="RefSeq" id="WP_354558790.1">
    <property type="nucleotide sequence ID" value="NZ_JBEPMB010000020.1"/>
</dbReference>
<dbReference type="Gene3D" id="1.10.10.10">
    <property type="entry name" value="Winged helix-like DNA-binding domain superfamily/Winged helix DNA-binding domain"/>
    <property type="match status" value="1"/>
</dbReference>
<evidence type="ECO:0000256" key="5">
    <source>
        <dbReference type="ARBA" id="ARBA00023163"/>
    </source>
</evidence>
<protein>
    <submittedName>
        <fullName evidence="7">DNA-binding transcriptional MocR family regulator</fullName>
    </submittedName>
</protein>
<keyword evidence="5" id="KW-0804">Transcription</keyword>
<dbReference type="SUPFAM" id="SSF53383">
    <property type="entry name" value="PLP-dependent transferases"/>
    <property type="match status" value="1"/>
</dbReference>
<evidence type="ECO:0000256" key="4">
    <source>
        <dbReference type="ARBA" id="ARBA00023125"/>
    </source>
</evidence>
<feature type="domain" description="HTH gntR-type" evidence="6">
    <location>
        <begin position="18"/>
        <end position="86"/>
    </location>
</feature>
<dbReference type="InterPro" id="IPR036390">
    <property type="entry name" value="WH_DNA-bd_sf"/>
</dbReference>
<organism evidence="7 8">
    <name type="scientific">Rhizobium aquaticum</name>
    <dbReference type="NCBI Taxonomy" id="1549636"/>
    <lineage>
        <taxon>Bacteria</taxon>
        <taxon>Pseudomonadati</taxon>
        <taxon>Pseudomonadota</taxon>
        <taxon>Alphaproteobacteria</taxon>
        <taxon>Hyphomicrobiales</taxon>
        <taxon>Rhizobiaceae</taxon>
        <taxon>Rhizobium/Agrobacterium group</taxon>
        <taxon>Rhizobium</taxon>
    </lineage>
</organism>